<evidence type="ECO:0000313" key="2">
    <source>
        <dbReference type="EMBL" id="CAG7716767.1"/>
    </source>
</evidence>
<proteinExistence type="predicted"/>
<protein>
    <submittedName>
        <fullName evidence="2">Uncharacterized protein</fullName>
    </submittedName>
</protein>
<organism evidence="2 3">
    <name type="scientific">Allacma fusca</name>
    <dbReference type="NCBI Taxonomy" id="39272"/>
    <lineage>
        <taxon>Eukaryota</taxon>
        <taxon>Metazoa</taxon>
        <taxon>Ecdysozoa</taxon>
        <taxon>Arthropoda</taxon>
        <taxon>Hexapoda</taxon>
        <taxon>Collembola</taxon>
        <taxon>Symphypleona</taxon>
        <taxon>Sminthuridae</taxon>
        <taxon>Allacma</taxon>
    </lineage>
</organism>
<dbReference type="Proteomes" id="UP000708208">
    <property type="component" value="Unassembled WGS sequence"/>
</dbReference>
<dbReference type="EMBL" id="CAJVCH010041082">
    <property type="protein sequence ID" value="CAG7716767.1"/>
    <property type="molecule type" value="Genomic_DNA"/>
</dbReference>
<gene>
    <name evidence="2" type="ORF">AFUS01_LOCUS6257</name>
</gene>
<keyword evidence="1" id="KW-1133">Transmembrane helix</keyword>
<comment type="caution">
    <text evidence="2">The sequence shown here is derived from an EMBL/GenBank/DDBJ whole genome shotgun (WGS) entry which is preliminary data.</text>
</comment>
<accession>A0A8J2JDF5</accession>
<keyword evidence="1" id="KW-0472">Membrane</keyword>
<sequence length="45" mass="4886">MFAVSGMEFSYSQAPTSMKSVMQSAWLVTIALGNLIVALVAKMKF</sequence>
<keyword evidence="3" id="KW-1185">Reference proteome</keyword>
<evidence type="ECO:0000313" key="3">
    <source>
        <dbReference type="Proteomes" id="UP000708208"/>
    </source>
</evidence>
<keyword evidence="1" id="KW-0812">Transmembrane</keyword>
<dbReference type="AlphaFoldDB" id="A0A8J2JDF5"/>
<dbReference type="OrthoDB" id="205993at2759"/>
<reference evidence="2" key="1">
    <citation type="submission" date="2021-06" db="EMBL/GenBank/DDBJ databases">
        <authorList>
            <person name="Hodson N. C."/>
            <person name="Mongue J. A."/>
            <person name="Jaron S. K."/>
        </authorList>
    </citation>
    <scope>NUCLEOTIDE SEQUENCE</scope>
</reference>
<evidence type="ECO:0000256" key="1">
    <source>
        <dbReference type="SAM" id="Phobius"/>
    </source>
</evidence>
<feature type="transmembrane region" description="Helical" evidence="1">
    <location>
        <begin position="20"/>
        <end position="41"/>
    </location>
</feature>
<feature type="non-terminal residue" evidence="2">
    <location>
        <position position="1"/>
    </location>
</feature>
<name>A0A8J2JDF5_9HEXA</name>